<evidence type="ECO:0000256" key="7">
    <source>
        <dbReference type="SAM" id="MobiDB-lite"/>
    </source>
</evidence>
<organism evidence="10 11">
    <name type="scientific">Cupriavidus taiwanensis</name>
    <dbReference type="NCBI Taxonomy" id="164546"/>
    <lineage>
        <taxon>Bacteria</taxon>
        <taxon>Pseudomonadati</taxon>
        <taxon>Pseudomonadota</taxon>
        <taxon>Betaproteobacteria</taxon>
        <taxon>Burkholderiales</taxon>
        <taxon>Burkholderiaceae</taxon>
        <taxon>Cupriavidus</taxon>
    </lineage>
</organism>
<sequence length="542" mass="58317">MSSPTHSSSPHASTAHGHQHPVVEHDDLKRKLKARHLTMIAVGGAVGTGLFVASGASIAQAGPGGALLMYMLLGLMVYCLMTSLGELAVHMPVAGSFVTYSALYVDEGFGFALGWNYWFSLAVTIAVELTAAQLVMQYWFPDMPGVLWSAGFLLLMFGLNAFSVRGFGEAEYWFALIKVITVVVFLGVGLLMIFGIMQGGPQSGWHNFTTGDAPFVGGIPAMFGVAMIAGFSFLGTETVGVAAGEAERPAITIPRAIRQTFWRILLFYVLAILVIGVLIPYTDPNLLRNDVTDVGVSPFALVFRHAGLAFAAGLMNAVVLTALLSAGTSSMYVSTRILYGLAVSGRAPRVFARLTQHGVPFYALLATTAIGALCFLSSLLGNKTAYLWLLNTSAMTGFIAWLGIAVSHYRFRRGMARQGHDVSKLAYRSPLYPFGPVFSVVLCLVIIGGQNYQAFADIPNRWPEIVATYIGVPVFLVLWVGYRMVTGSRLIAYEDMPFEFPQRKAEDKREAAKEPGAGHSDALHFADAPALNARPTPPATPS</sequence>
<proteinExistence type="predicted"/>
<keyword evidence="6 8" id="KW-0472">Membrane</keyword>
<dbReference type="PANTHER" id="PTHR43341:SF1">
    <property type="entry name" value="GENERAL AMINO-ACID PERMEASE GAP1"/>
    <property type="match status" value="1"/>
</dbReference>
<dbReference type="InterPro" id="IPR050524">
    <property type="entry name" value="APC_YAT"/>
</dbReference>
<feature type="transmembrane region" description="Helical" evidence="8">
    <location>
        <begin position="176"/>
        <end position="197"/>
    </location>
</feature>
<feature type="transmembrane region" description="Helical" evidence="8">
    <location>
        <begin position="359"/>
        <end position="380"/>
    </location>
</feature>
<evidence type="ECO:0000256" key="8">
    <source>
        <dbReference type="SAM" id="Phobius"/>
    </source>
</evidence>
<dbReference type="AlphaFoldDB" id="A0A375IWC4"/>
<evidence type="ECO:0000256" key="3">
    <source>
        <dbReference type="ARBA" id="ARBA00022692"/>
    </source>
</evidence>
<feature type="transmembrane region" description="Helical" evidence="8">
    <location>
        <begin position="430"/>
        <end position="450"/>
    </location>
</feature>
<name>A0A375IWC4_9BURK</name>
<accession>A0A375IWC4</accession>
<evidence type="ECO:0000259" key="9">
    <source>
        <dbReference type="Pfam" id="PF00324"/>
    </source>
</evidence>
<dbReference type="NCBIfam" id="NF008094">
    <property type="entry name" value="PRK10836.1"/>
    <property type="match status" value="1"/>
</dbReference>
<feature type="transmembrane region" description="Helical" evidence="8">
    <location>
        <begin position="462"/>
        <end position="482"/>
    </location>
</feature>
<evidence type="ECO:0000256" key="4">
    <source>
        <dbReference type="ARBA" id="ARBA00022970"/>
    </source>
</evidence>
<dbReference type="Gene3D" id="1.20.1740.10">
    <property type="entry name" value="Amino acid/polyamine transporter I"/>
    <property type="match status" value="1"/>
</dbReference>
<dbReference type="Pfam" id="PF00324">
    <property type="entry name" value="AA_permease"/>
    <property type="match status" value="1"/>
</dbReference>
<feature type="transmembrane region" description="Helical" evidence="8">
    <location>
        <begin position="146"/>
        <end position="164"/>
    </location>
</feature>
<protein>
    <submittedName>
        <fullName evidence="10">Lysine-specific permease, APC family</fullName>
    </submittedName>
</protein>
<dbReference type="InterPro" id="IPR004841">
    <property type="entry name" value="AA-permease/SLC12A_dom"/>
</dbReference>
<dbReference type="Proteomes" id="UP000256805">
    <property type="component" value="Unassembled WGS sequence"/>
</dbReference>
<keyword evidence="5 8" id="KW-1133">Transmembrane helix</keyword>
<feature type="transmembrane region" description="Helical" evidence="8">
    <location>
        <begin position="386"/>
        <end position="409"/>
    </location>
</feature>
<evidence type="ECO:0000256" key="1">
    <source>
        <dbReference type="ARBA" id="ARBA00004141"/>
    </source>
</evidence>
<keyword evidence="2" id="KW-0813">Transport</keyword>
<gene>
    <name evidence="10" type="primary">lysP</name>
    <name evidence="10" type="ORF">CBM2634_A110049</name>
</gene>
<feature type="compositionally biased region" description="Low complexity" evidence="7">
    <location>
        <begin position="1"/>
        <end position="15"/>
    </location>
</feature>
<feature type="transmembrane region" description="Helical" evidence="8">
    <location>
        <begin position="37"/>
        <end position="61"/>
    </location>
</feature>
<evidence type="ECO:0000256" key="6">
    <source>
        <dbReference type="ARBA" id="ARBA00023136"/>
    </source>
</evidence>
<feature type="transmembrane region" description="Helical" evidence="8">
    <location>
        <begin position="67"/>
        <end position="89"/>
    </location>
</feature>
<feature type="transmembrane region" description="Helical" evidence="8">
    <location>
        <begin position="117"/>
        <end position="140"/>
    </location>
</feature>
<dbReference type="EMBL" id="OVTA01000003">
    <property type="protein sequence ID" value="SPR96449.1"/>
    <property type="molecule type" value="Genomic_DNA"/>
</dbReference>
<dbReference type="FunFam" id="1.20.1740.10:FF:000001">
    <property type="entry name" value="Amino acid permease"/>
    <property type="match status" value="1"/>
</dbReference>
<dbReference type="GO" id="GO:0016020">
    <property type="term" value="C:membrane"/>
    <property type="evidence" value="ECO:0007669"/>
    <property type="project" value="UniProtKB-SubCell"/>
</dbReference>
<reference evidence="10 11" key="1">
    <citation type="submission" date="2018-01" db="EMBL/GenBank/DDBJ databases">
        <authorList>
            <person name="Gaut B.S."/>
            <person name="Morton B.R."/>
            <person name="Clegg M.T."/>
            <person name="Duvall M.R."/>
        </authorList>
    </citation>
    <scope>NUCLEOTIDE SEQUENCE [LARGE SCALE GENOMIC DNA]</scope>
    <source>
        <strain evidence="10">Cupriavidus taiwanensis cmp 52</strain>
    </source>
</reference>
<evidence type="ECO:0000256" key="5">
    <source>
        <dbReference type="ARBA" id="ARBA00022989"/>
    </source>
</evidence>
<keyword evidence="4" id="KW-0029">Amino-acid transport</keyword>
<comment type="subcellular location">
    <subcellularLocation>
        <location evidence="1">Membrane</location>
        <topology evidence="1">Multi-pass membrane protein</topology>
    </subcellularLocation>
</comment>
<dbReference type="PANTHER" id="PTHR43341">
    <property type="entry name" value="AMINO ACID PERMEASE"/>
    <property type="match status" value="1"/>
</dbReference>
<dbReference type="RefSeq" id="WP_258874520.1">
    <property type="nucleotide sequence ID" value="NZ_LS483233.1"/>
</dbReference>
<evidence type="ECO:0000313" key="11">
    <source>
        <dbReference type="Proteomes" id="UP000256805"/>
    </source>
</evidence>
<evidence type="ECO:0000313" key="10">
    <source>
        <dbReference type="EMBL" id="SPR96449.1"/>
    </source>
</evidence>
<feature type="domain" description="Amino acid permease/ SLC12A" evidence="9">
    <location>
        <begin position="36"/>
        <end position="484"/>
    </location>
</feature>
<keyword evidence="3 8" id="KW-0812">Transmembrane</keyword>
<evidence type="ECO:0000256" key="2">
    <source>
        <dbReference type="ARBA" id="ARBA00022448"/>
    </source>
</evidence>
<feature type="transmembrane region" description="Helical" evidence="8">
    <location>
        <begin position="264"/>
        <end position="282"/>
    </location>
</feature>
<dbReference type="PIRSF" id="PIRSF006060">
    <property type="entry name" value="AA_transporter"/>
    <property type="match status" value="1"/>
</dbReference>
<feature type="transmembrane region" description="Helical" evidence="8">
    <location>
        <begin position="302"/>
        <end position="326"/>
    </location>
</feature>
<dbReference type="PROSITE" id="PS00218">
    <property type="entry name" value="AMINO_ACID_PERMEASE_1"/>
    <property type="match status" value="1"/>
</dbReference>
<feature type="transmembrane region" description="Helical" evidence="8">
    <location>
        <begin position="217"/>
        <end position="243"/>
    </location>
</feature>
<feature type="region of interest" description="Disordered" evidence="7">
    <location>
        <begin position="1"/>
        <end position="23"/>
    </location>
</feature>
<dbReference type="GO" id="GO:0015171">
    <property type="term" value="F:amino acid transmembrane transporter activity"/>
    <property type="evidence" value="ECO:0007669"/>
    <property type="project" value="TreeGrafter"/>
</dbReference>
<dbReference type="InterPro" id="IPR004840">
    <property type="entry name" value="Amino_acid_permease_CS"/>
</dbReference>